<dbReference type="RefSeq" id="WP_388011004.1">
    <property type="nucleotide sequence ID" value="NZ_JBHUEE010000015.1"/>
</dbReference>
<name>A0ABW4LC17_9MICO</name>
<organism evidence="5 6">
    <name type="scientific">Georgenia deserti</name>
    <dbReference type="NCBI Taxonomy" id="2093781"/>
    <lineage>
        <taxon>Bacteria</taxon>
        <taxon>Bacillati</taxon>
        <taxon>Actinomycetota</taxon>
        <taxon>Actinomycetes</taxon>
        <taxon>Micrococcales</taxon>
        <taxon>Bogoriellaceae</taxon>
        <taxon>Georgenia</taxon>
    </lineage>
</organism>
<dbReference type="Proteomes" id="UP001597277">
    <property type="component" value="Unassembled WGS sequence"/>
</dbReference>
<accession>A0ABW4LC17</accession>
<dbReference type="SUPFAM" id="SSF50249">
    <property type="entry name" value="Nucleic acid-binding proteins"/>
    <property type="match status" value="1"/>
</dbReference>
<dbReference type="InterPro" id="IPR011344">
    <property type="entry name" value="ssDNA-bd"/>
</dbReference>
<feature type="region of interest" description="Disordered" evidence="4">
    <location>
        <begin position="121"/>
        <end position="143"/>
    </location>
</feature>
<dbReference type="NCBIfam" id="TIGR00621">
    <property type="entry name" value="ssb"/>
    <property type="match status" value="1"/>
</dbReference>
<dbReference type="PANTHER" id="PTHR10302:SF27">
    <property type="entry name" value="SINGLE-STRANDED DNA-BINDING PROTEIN"/>
    <property type="match status" value="1"/>
</dbReference>
<protein>
    <recommendedName>
        <fullName evidence="2 3">Single-stranded DNA-binding protein</fullName>
        <shortName evidence="2">SSB</shortName>
    </recommendedName>
</protein>
<dbReference type="Pfam" id="PF00436">
    <property type="entry name" value="SSB"/>
    <property type="match status" value="1"/>
</dbReference>
<evidence type="ECO:0000256" key="2">
    <source>
        <dbReference type="HAMAP-Rule" id="MF_00984"/>
    </source>
</evidence>
<comment type="caution">
    <text evidence="5">The sequence shown here is derived from an EMBL/GenBank/DDBJ whole genome shotgun (WGS) entry which is preliminary data.</text>
</comment>
<dbReference type="InterPro" id="IPR000424">
    <property type="entry name" value="Primosome_PriB/ssb"/>
</dbReference>
<proteinExistence type="inferred from homology"/>
<dbReference type="CDD" id="cd04496">
    <property type="entry name" value="SSB_OBF"/>
    <property type="match status" value="1"/>
</dbReference>
<dbReference type="HAMAP" id="MF_00984">
    <property type="entry name" value="SSB"/>
    <property type="match status" value="1"/>
</dbReference>
<keyword evidence="6" id="KW-1185">Reference proteome</keyword>
<evidence type="ECO:0000256" key="3">
    <source>
        <dbReference type="RuleBase" id="RU000524"/>
    </source>
</evidence>
<dbReference type="PROSITE" id="PS50935">
    <property type="entry name" value="SSB"/>
    <property type="match status" value="1"/>
</dbReference>
<dbReference type="PANTHER" id="PTHR10302">
    <property type="entry name" value="SINGLE-STRANDED DNA-BINDING PROTEIN"/>
    <property type="match status" value="1"/>
</dbReference>
<gene>
    <name evidence="5" type="ORF">ACFSE6_18650</name>
</gene>
<dbReference type="GO" id="GO:0003677">
    <property type="term" value="F:DNA binding"/>
    <property type="evidence" value="ECO:0007669"/>
    <property type="project" value="UniProtKB-KW"/>
</dbReference>
<evidence type="ECO:0000313" key="6">
    <source>
        <dbReference type="Proteomes" id="UP001597277"/>
    </source>
</evidence>
<evidence type="ECO:0000313" key="5">
    <source>
        <dbReference type="EMBL" id="MFD1719862.1"/>
    </source>
</evidence>
<reference evidence="6" key="1">
    <citation type="journal article" date="2019" name="Int. J. Syst. Evol. Microbiol.">
        <title>The Global Catalogue of Microorganisms (GCM) 10K type strain sequencing project: providing services to taxonomists for standard genome sequencing and annotation.</title>
        <authorList>
            <consortium name="The Broad Institute Genomics Platform"/>
            <consortium name="The Broad Institute Genome Sequencing Center for Infectious Disease"/>
            <person name="Wu L."/>
            <person name="Ma J."/>
        </authorList>
    </citation>
    <scope>NUCLEOTIDE SEQUENCE [LARGE SCALE GENOMIC DNA]</scope>
    <source>
        <strain evidence="6">JCM 17130</strain>
    </source>
</reference>
<dbReference type="Gene3D" id="2.40.50.140">
    <property type="entry name" value="Nucleic acid-binding proteins"/>
    <property type="match status" value="1"/>
</dbReference>
<dbReference type="EMBL" id="JBHUEE010000015">
    <property type="protein sequence ID" value="MFD1719862.1"/>
    <property type="molecule type" value="Genomic_DNA"/>
</dbReference>
<evidence type="ECO:0000256" key="4">
    <source>
        <dbReference type="SAM" id="MobiDB-lite"/>
    </source>
</evidence>
<comment type="caution">
    <text evidence="2">Lacks conserved residue(s) required for the propagation of feature annotation.</text>
</comment>
<dbReference type="InterPro" id="IPR012340">
    <property type="entry name" value="NA-bd_OB-fold"/>
</dbReference>
<evidence type="ECO:0000256" key="1">
    <source>
        <dbReference type="ARBA" id="ARBA00023125"/>
    </source>
</evidence>
<sequence>MNEIEVCISGNVGTEPTRVVVNSGSSYARFRLATSPRFRGADGEFRDGETQWFTVKAWGDLGENVIASLHKGAPVLLRGKLQTETWGENNEHSATVVMANAIGHNLRNGTTAFTRTVRESAAGDVPGADGERGDALVGPDGTRYDAAELESAELERAALDSAAAEPETSAV</sequence>
<comment type="subunit">
    <text evidence="2">Homotetramer.</text>
</comment>
<keyword evidence="1 2" id="KW-0238">DNA-binding</keyword>